<organism evidence="3 4">
    <name type="scientific">Kingdonia uniflora</name>
    <dbReference type="NCBI Taxonomy" id="39325"/>
    <lineage>
        <taxon>Eukaryota</taxon>
        <taxon>Viridiplantae</taxon>
        <taxon>Streptophyta</taxon>
        <taxon>Embryophyta</taxon>
        <taxon>Tracheophyta</taxon>
        <taxon>Spermatophyta</taxon>
        <taxon>Magnoliopsida</taxon>
        <taxon>Ranunculales</taxon>
        <taxon>Circaeasteraceae</taxon>
        <taxon>Kingdonia</taxon>
    </lineage>
</organism>
<reference evidence="3 4" key="1">
    <citation type="journal article" date="2020" name="IScience">
        <title>Genome Sequencing of the Endangered Kingdonia uniflora (Circaeasteraceae, Ranunculales) Reveals Potential Mechanisms of Evolutionary Specialization.</title>
        <authorList>
            <person name="Sun Y."/>
            <person name="Deng T."/>
            <person name="Zhang A."/>
            <person name="Moore M.J."/>
            <person name="Landis J.B."/>
            <person name="Lin N."/>
            <person name="Zhang H."/>
            <person name="Zhang X."/>
            <person name="Huang J."/>
            <person name="Zhang X."/>
            <person name="Sun H."/>
            <person name="Wang H."/>
        </authorList>
    </citation>
    <scope>NUCLEOTIDE SEQUENCE [LARGE SCALE GENOMIC DNA]</scope>
    <source>
        <strain evidence="3">TB1705</strain>
        <tissue evidence="3">Leaf</tissue>
    </source>
</reference>
<feature type="compositionally biased region" description="Basic and acidic residues" evidence="1">
    <location>
        <begin position="311"/>
        <end position="321"/>
    </location>
</feature>
<accession>A0A7J7MSX5</accession>
<feature type="domain" description="FMR1-interacting protein 1 conserved" evidence="2">
    <location>
        <begin position="335"/>
        <end position="370"/>
    </location>
</feature>
<feature type="compositionally biased region" description="Basic residues" evidence="1">
    <location>
        <begin position="429"/>
        <end position="453"/>
    </location>
</feature>
<proteinExistence type="predicted"/>
<sequence>MFPFRPSAPQLPNQTKTDGNNTSAPKQVVSSNSCIPNSNNLGSIQAHQFNSAPDLSQLLAFNHQFPVPFNVSNTHFLNVPNQYQPSQNSHISMSHLGLGSQNFNNSSGQFYPQTPHPGGQLFVHNCPQVGNQARPMQLHGCTMLGGQINAHSFQNMNQMCSLQQGFFPQNSIGLPQFASFNPTFIMNPQLGMMNTNNNAQRQHMFVPPTMGQNGLQGSSAVAHDSLKNSHLPDTISQVHMQQAQKNMQSEIFQGSQDHHAAHGGSNISIANQKNVQNNDFTRHPRFQKSKCHSMANGKGNFKPFNGKGGKGYREVATEKSHLSNSTKHPKVESQRSQSSNYTEKEILQWRQERRKNHPSRTNIEKLATKQTNAEVIDSDARRRRQELKEILAKQAELGVEIAEIPSNYLVETDNQAGEKEEDNNATGTKKGRFKNKYGKRQRNSKGGRFAKRQKFGENGETVSSPTPALNKSKPTLLQKLLSVDIKRDKSHLLQVLRFMVLNFFFKDFPRKPLEYPSVKVKDREIGNGNVQEKSSPLALVKKIEGQNGHVTTNNDDEDDGDHDDCAKDEEIVNGFVGKTKCIQVGIKSEAEEGEISD</sequence>
<dbReference type="GO" id="GO:0005634">
    <property type="term" value="C:nucleus"/>
    <property type="evidence" value="ECO:0007669"/>
    <property type="project" value="TreeGrafter"/>
</dbReference>
<evidence type="ECO:0000313" key="3">
    <source>
        <dbReference type="EMBL" id="KAF6157944.1"/>
    </source>
</evidence>
<dbReference type="OrthoDB" id="273070at2759"/>
<dbReference type="Proteomes" id="UP000541444">
    <property type="component" value="Unassembled WGS sequence"/>
</dbReference>
<dbReference type="PANTHER" id="PTHR13309:SF0">
    <property type="entry name" value="FMR1-INTERACTING PROTEIN NUFIP1"/>
    <property type="match status" value="1"/>
</dbReference>
<dbReference type="InterPro" id="IPR019496">
    <property type="entry name" value="NUFIP1_cons_dom"/>
</dbReference>
<name>A0A7J7MSX5_9MAGN</name>
<dbReference type="GO" id="GO:0000492">
    <property type="term" value="P:box C/D snoRNP assembly"/>
    <property type="evidence" value="ECO:0007669"/>
    <property type="project" value="TreeGrafter"/>
</dbReference>
<protein>
    <recommendedName>
        <fullName evidence="2">FMR1-interacting protein 1 conserved domain-containing protein</fullName>
    </recommendedName>
</protein>
<feature type="region of interest" description="Disordered" evidence="1">
    <location>
        <begin position="1"/>
        <end position="32"/>
    </location>
</feature>
<evidence type="ECO:0000313" key="4">
    <source>
        <dbReference type="Proteomes" id="UP000541444"/>
    </source>
</evidence>
<feature type="region of interest" description="Disordered" evidence="1">
    <location>
        <begin position="412"/>
        <end position="471"/>
    </location>
</feature>
<keyword evidence="4" id="KW-1185">Reference proteome</keyword>
<evidence type="ECO:0000256" key="1">
    <source>
        <dbReference type="SAM" id="MobiDB-lite"/>
    </source>
</evidence>
<dbReference type="AlphaFoldDB" id="A0A7J7MSX5"/>
<dbReference type="InterPro" id="IPR039136">
    <property type="entry name" value="NUFIP1-like"/>
</dbReference>
<gene>
    <name evidence="3" type="ORF">GIB67_015260</name>
</gene>
<comment type="caution">
    <text evidence="3">The sequence shown here is derived from an EMBL/GenBank/DDBJ whole genome shotgun (WGS) entry which is preliminary data.</text>
</comment>
<feature type="region of interest" description="Disordered" evidence="1">
    <location>
        <begin position="546"/>
        <end position="566"/>
    </location>
</feature>
<dbReference type="EMBL" id="JACGCM010001245">
    <property type="protein sequence ID" value="KAF6157944.1"/>
    <property type="molecule type" value="Genomic_DNA"/>
</dbReference>
<feature type="region of interest" description="Disordered" evidence="1">
    <location>
        <begin position="289"/>
        <end position="342"/>
    </location>
</feature>
<feature type="compositionally biased region" description="Polar residues" evidence="1">
    <location>
        <begin position="10"/>
        <end position="32"/>
    </location>
</feature>
<feature type="compositionally biased region" description="Low complexity" evidence="1">
    <location>
        <begin position="296"/>
        <end position="305"/>
    </location>
</feature>
<dbReference type="GO" id="GO:0003723">
    <property type="term" value="F:RNA binding"/>
    <property type="evidence" value="ECO:0007669"/>
    <property type="project" value="InterPro"/>
</dbReference>
<feature type="compositionally biased region" description="Polar residues" evidence="1">
    <location>
        <begin position="460"/>
        <end position="471"/>
    </location>
</feature>
<dbReference type="Pfam" id="PF10453">
    <property type="entry name" value="NUFIP1"/>
    <property type="match status" value="1"/>
</dbReference>
<evidence type="ECO:0000259" key="2">
    <source>
        <dbReference type="Pfam" id="PF10453"/>
    </source>
</evidence>
<dbReference type="PANTHER" id="PTHR13309">
    <property type="entry name" value="NUCLEAR FRAGILE X MENTAL RETARDATION PROTEIN INTERACTING PROTEIN 1"/>
    <property type="match status" value="1"/>
</dbReference>